<evidence type="ECO:0000313" key="6">
    <source>
        <dbReference type="Proteomes" id="UP000293874"/>
    </source>
</evidence>
<accession>A0A4Q7MU63</accession>
<comment type="caution">
    <text evidence="5">The sequence shown here is derived from an EMBL/GenBank/DDBJ whole genome shotgun (WGS) entry which is preliminary data.</text>
</comment>
<reference evidence="5 6" key="1">
    <citation type="submission" date="2019-02" db="EMBL/GenBank/DDBJ databases">
        <title>Genomic Encyclopedia of Type Strains, Phase IV (KMG-IV): sequencing the most valuable type-strain genomes for metagenomic binning, comparative biology and taxonomic classification.</title>
        <authorList>
            <person name="Goeker M."/>
        </authorList>
    </citation>
    <scope>NUCLEOTIDE SEQUENCE [LARGE SCALE GENOMIC DNA]</scope>
    <source>
        <strain evidence="5 6">DSM 18116</strain>
    </source>
</reference>
<dbReference type="PROSITE" id="PS50005">
    <property type="entry name" value="TPR"/>
    <property type="match status" value="3"/>
</dbReference>
<keyword evidence="1" id="KW-0677">Repeat</keyword>
<dbReference type="InterPro" id="IPR036628">
    <property type="entry name" value="Clp_N_dom_sf"/>
</dbReference>
<organism evidence="5 6">
    <name type="scientific">Pseudobacter ginsenosidimutans</name>
    <dbReference type="NCBI Taxonomy" id="661488"/>
    <lineage>
        <taxon>Bacteria</taxon>
        <taxon>Pseudomonadati</taxon>
        <taxon>Bacteroidota</taxon>
        <taxon>Chitinophagia</taxon>
        <taxon>Chitinophagales</taxon>
        <taxon>Chitinophagaceae</taxon>
        <taxon>Pseudobacter</taxon>
    </lineage>
</organism>
<dbReference type="EMBL" id="SGXA01000002">
    <property type="protein sequence ID" value="RZS72426.1"/>
    <property type="molecule type" value="Genomic_DNA"/>
</dbReference>
<dbReference type="OrthoDB" id="661728at2"/>
<gene>
    <name evidence="5" type="ORF">EV199_4347</name>
</gene>
<sequence length="393" mass="44639">MPYSQSQTGLNNIQSILEEACILANRFNHSLIEHDHIHVAMLRTPNQASEFCQGPDAEELTSRLQHDYPSNGAGNATIAMSLSEMSKHVMQHAEMIAVSFGAKTISSVHLLLALLSVNGPVTDAFLRAGITYEDIAGHLSANPPEKLFPPIPVHRKKDYSFWEKLIMEKQKKDKELRSLYSSGVALAVYSRFEECLSICKIALGLDQRNYSFRKLKMDCHIWMRDFNNALPIAVDLYMELPDQQSKADLAFTYAEMGRHEDALKLYRAMIEDHPDDDHALNNLGFSLQQQEKYQEAIPFYERAIAANPLNAFPVDNLGFVLYRSGEISKGLELINHSLEMHKGNAYAYKYRGIIFMETGNKEEAIRNFKLALKYHYTKLYGDEVVDLLKNLEG</sequence>
<protein>
    <submittedName>
        <fullName evidence="5">ClpA/ClpB-like protein</fullName>
    </submittedName>
</protein>
<dbReference type="AlphaFoldDB" id="A0A4Q7MU63"/>
<dbReference type="SUPFAM" id="SSF48452">
    <property type="entry name" value="TPR-like"/>
    <property type="match status" value="2"/>
</dbReference>
<dbReference type="InterPro" id="IPR011990">
    <property type="entry name" value="TPR-like_helical_dom_sf"/>
</dbReference>
<feature type="repeat" description="TPR" evidence="3">
    <location>
        <begin position="277"/>
        <end position="310"/>
    </location>
</feature>
<feature type="domain" description="Clp R" evidence="4">
    <location>
        <begin position="13"/>
        <end position="118"/>
    </location>
</feature>
<evidence type="ECO:0000256" key="3">
    <source>
        <dbReference type="PROSITE-ProRule" id="PRU00339"/>
    </source>
</evidence>
<proteinExistence type="predicted"/>
<dbReference type="InterPro" id="IPR019734">
    <property type="entry name" value="TPR_rpt"/>
</dbReference>
<keyword evidence="2 3" id="KW-0802">TPR repeat</keyword>
<name>A0A4Q7MU63_9BACT</name>
<dbReference type="SUPFAM" id="SSF81923">
    <property type="entry name" value="Double Clp-N motif"/>
    <property type="match status" value="1"/>
</dbReference>
<dbReference type="RefSeq" id="WP_130542842.1">
    <property type="nucleotide sequence ID" value="NZ_CP042431.1"/>
</dbReference>
<dbReference type="PANTHER" id="PTHR44943">
    <property type="entry name" value="CELLULOSE SYNTHASE OPERON PROTEIN C"/>
    <property type="match status" value="1"/>
</dbReference>
<dbReference type="Gene3D" id="1.10.1780.10">
    <property type="entry name" value="Clp, N-terminal domain"/>
    <property type="match status" value="1"/>
</dbReference>
<dbReference type="InterPro" id="IPR004176">
    <property type="entry name" value="Clp_R_N"/>
</dbReference>
<dbReference type="SMART" id="SM00028">
    <property type="entry name" value="TPR"/>
    <property type="match status" value="5"/>
</dbReference>
<evidence type="ECO:0000256" key="1">
    <source>
        <dbReference type="ARBA" id="ARBA00022737"/>
    </source>
</evidence>
<dbReference type="PROSITE" id="PS50293">
    <property type="entry name" value="TPR_REGION"/>
    <property type="match status" value="1"/>
</dbReference>
<evidence type="ECO:0000259" key="4">
    <source>
        <dbReference type="Pfam" id="PF02861"/>
    </source>
</evidence>
<dbReference type="Pfam" id="PF02861">
    <property type="entry name" value="Clp_N"/>
    <property type="match status" value="1"/>
</dbReference>
<dbReference type="Proteomes" id="UP000293874">
    <property type="component" value="Unassembled WGS sequence"/>
</dbReference>
<dbReference type="PANTHER" id="PTHR44943:SF8">
    <property type="entry name" value="TPR REPEAT-CONTAINING PROTEIN MJ0263"/>
    <property type="match status" value="1"/>
</dbReference>
<keyword evidence="6" id="KW-1185">Reference proteome</keyword>
<dbReference type="InterPro" id="IPR051685">
    <property type="entry name" value="Ycf3/AcsC/BcsC/TPR_MFPF"/>
</dbReference>
<evidence type="ECO:0000313" key="5">
    <source>
        <dbReference type="EMBL" id="RZS72426.1"/>
    </source>
</evidence>
<dbReference type="Pfam" id="PF13424">
    <property type="entry name" value="TPR_12"/>
    <property type="match status" value="1"/>
</dbReference>
<feature type="repeat" description="TPR" evidence="3">
    <location>
        <begin position="345"/>
        <end position="378"/>
    </location>
</feature>
<evidence type="ECO:0000256" key="2">
    <source>
        <dbReference type="ARBA" id="ARBA00022803"/>
    </source>
</evidence>
<dbReference type="Gene3D" id="1.25.40.10">
    <property type="entry name" value="Tetratricopeptide repeat domain"/>
    <property type="match status" value="1"/>
</dbReference>
<feature type="repeat" description="TPR" evidence="3">
    <location>
        <begin position="243"/>
        <end position="276"/>
    </location>
</feature>